<evidence type="ECO:0000259" key="1">
    <source>
        <dbReference type="PROSITE" id="PS50011"/>
    </source>
</evidence>
<dbReference type="PANTHER" id="PTHR44329">
    <property type="entry name" value="SERINE/THREONINE-PROTEIN KINASE TNNI3K-RELATED"/>
    <property type="match status" value="1"/>
</dbReference>
<dbReference type="EMBL" id="AZST01000499">
    <property type="protein sequence ID" value="KEP48530.1"/>
    <property type="molecule type" value="Genomic_DNA"/>
</dbReference>
<dbReference type="SUPFAM" id="SSF56112">
    <property type="entry name" value="Protein kinase-like (PK-like)"/>
    <property type="match status" value="1"/>
</dbReference>
<proteinExistence type="predicted"/>
<evidence type="ECO:0000313" key="2">
    <source>
        <dbReference type="EMBL" id="KEP48530.1"/>
    </source>
</evidence>
<dbReference type="InterPro" id="IPR011009">
    <property type="entry name" value="Kinase-like_dom_sf"/>
</dbReference>
<protein>
    <submittedName>
        <fullName evidence="2">Tyrosine kinase catalytic domain protein</fullName>
    </submittedName>
</protein>
<accession>A0A074RT65</accession>
<dbReference type="Gene3D" id="1.10.510.10">
    <property type="entry name" value="Transferase(Phosphotransferase) domain 1"/>
    <property type="match status" value="1"/>
</dbReference>
<keyword evidence="2" id="KW-0808">Transferase</keyword>
<dbReference type="GO" id="GO:0004674">
    <property type="term" value="F:protein serine/threonine kinase activity"/>
    <property type="evidence" value="ECO:0007669"/>
    <property type="project" value="TreeGrafter"/>
</dbReference>
<dbReference type="InterPro" id="IPR001245">
    <property type="entry name" value="Ser-Thr/Tyr_kinase_cat_dom"/>
</dbReference>
<evidence type="ECO:0000313" key="3">
    <source>
        <dbReference type="Proteomes" id="UP000027456"/>
    </source>
</evidence>
<keyword evidence="2" id="KW-0418">Kinase</keyword>
<dbReference type="Pfam" id="PF07714">
    <property type="entry name" value="PK_Tyr_Ser-Thr"/>
    <property type="match status" value="1"/>
</dbReference>
<dbReference type="PROSITE" id="PS50011">
    <property type="entry name" value="PROTEIN_KINASE_DOM"/>
    <property type="match status" value="1"/>
</dbReference>
<dbReference type="SMART" id="SM00220">
    <property type="entry name" value="S_TKc"/>
    <property type="match status" value="1"/>
</dbReference>
<dbReference type="InterPro" id="IPR051681">
    <property type="entry name" value="Ser/Thr_Kinases-Pseudokinases"/>
</dbReference>
<dbReference type="AlphaFoldDB" id="A0A074RT65"/>
<dbReference type="InterPro" id="IPR000719">
    <property type="entry name" value="Prot_kinase_dom"/>
</dbReference>
<reference evidence="2 3" key="1">
    <citation type="submission" date="2013-12" db="EMBL/GenBank/DDBJ databases">
        <authorList>
            <person name="Cubeta M."/>
            <person name="Pakala S."/>
            <person name="Fedorova N."/>
            <person name="Thomas E."/>
            <person name="Dean R."/>
            <person name="Jabaji S."/>
            <person name="Neate S."/>
            <person name="Toda T."/>
            <person name="Tavantzis S."/>
            <person name="Vilgalys R."/>
            <person name="Bharathan N."/>
            <person name="Pakala S."/>
            <person name="Losada L.S."/>
            <person name="Zafar N."/>
            <person name="Nierman W."/>
        </authorList>
    </citation>
    <scope>NUCLEOTIDE SEQUENCE [LARGE SCALE GENOMIC DNA]</scope>
    <source>
        <strain evidence="2 3">123E</strain>
    </source>
</reference>
<gene>
    <name evidence="2" type="ORF">V565_122420</name>
</gene>
<name>A0A074RT65_9AGAM</name>
<dbReference type="OrthoDB" id="346907at2759"/>
<keyword evidence="3" id="KW-1185">Reference proteome</keyword>
<dbReference type="Proteomes" id="UP000027456">
    <property type="component" value="Unassembled WGS sequence"/>
</dbReference>
<organism evidence="2 3">
    <name type="scientific">Rhizoctonia solani 123E</name>
    <dbReference type="NCBI Taxonomy" id="1423351"/>
    <lineage>
        <taxon>Eukaryota</taxon>
        <taxon>Fungi</taxon>
        <taxon>Dikarya</taxon>
        <taxon>Basidiomycota</taxon>
        <taxon>Agaricomycotina</taxon>
        <taxon>Agaricomycetes</taxon>
        <taxon>Cantharellales</taxon>
        <taxon>Ceratobasidiaceae</taxon>
        <taxon>Rhizoctonia</taxon>
    </lineage>
</organism>
<dbReference type="STRING" id="1423351.A0A074RT65"/>
<sequence>MNESPAISHDKLSSRIVSLGVSKERETCSPSPSDAILVGRLMTAPEVVESLHKHGCIDLTPTLSLDKLKKQHTEIGSFGRLYRGVAPGGAEITLKCVQPTFRLNTDQGSIKGAASELLAWSKCSHPNLNQLLGLAHYGTQLAMVSPWTDGMSLDRHISIQRPTWTERLRLGAQIADGVAYLHSMGLVHEDLKAINIWVSKSGTPVITEFGHPTVLSHSTEPFNAVASTSSLSIRWTAPELFKGQGRTRMTDVWALGMVLLEIFTGSVPYAKILSDVAPLEDIKKLVLPERPEEHIPTGDAQADLLWSLLNQCWAAGPMDRPTAAGVRDKMEEMYSTHLLGAKGT</sequence>
<dbReference type="HOGENOM" id="CLU_000288_7_18_1"/>
<dbReference type="GO" id="GO:0005524">
    <property type="term" value="F:ATP binding"/>
    <property type="evidence" value="ECO:0007669"/>
    <property type="project" value="InterPro"/>
</dbReference>
<feature type="domain" description="Protein kinase" evidence="1">
    <location>
        <begin position="67"/>
        <end position="334"/>
    </location>
</feature>
<comment type="caution">
    <text evidence="2">The sequence shown here is derived from an EMBL/GenBank/DDBJ whole genome shotgun (WGS) entry which is preliminary data.</text>
</comment>